<proteinExistence type="predicted"/>
<gene>
    <name evidence="1" type="ORF">MENTE1834_LOCUS23570</name>
</gene>
<accession>A0ACB0ZCI2</accession>
<protein>
    <submittedName>
        <fullName evidence="1">Uncharacterized protein</fullName>
    </submittedName>
</protein>
<keyword evidence="2" id="KW-1185">Reference proteome</keyword>
<comment type="caution">
    <text evidence="1">The sequence shown here is derived from an EMBL/GenBank/DDBJ whole genome shotgun (WGS) entry which is preliminary data.</text>
</comment>
<name>A0ACB0ZCI2_MELEN</name>
<evidence type="ECO:0000313" key="2">
    <source>
        <dbReference type="Proteomes" id="UP001497535"/>
    </source>
</evidence>
<dbReference type="EMBL" id="CAVMJV010000030">
    <property type="protein sequence ID" value="CAK5076698.1"/>
    <property type="molecule type" value="Genomic_DNA"/>
</dbReference>
<reference evidence="1" key="1">
    <citation type="submission" date="2023-11" db="EMBL/GenBank/DDBJ databases">
        <authorList>
            <person name="Poullet M."/>
        </authorList>
    </citation>
    <scope>NUCLEOTIDE SEQUENCE</scope>
    <source>
        <strain evidence="1">E1834</strain>
    </source>
</reference>
<organism evidence="1 2">
    <name type="scientific">Meloidogyne enterolobii</name>
    <name type="common">Root-knot nematode worm</name>
    <name type="synonym">Meloidogyne mayaguensis</name>
    <dbReference type="NCBI Taxonomy" id="390850"/>
    <lineage>
        <taxon>Eukaryota</taxon>
        <taxon>Metazoa</taxon>
        <taxon>Ecdysozoa</taxon>
        <taxon>Nematoda</taxon>
        <taxon>Chromadorea</taxon>
        <taxon>Rhabditida</taxon>
        <taxon>Tylenchina</taxon>
        <taxon>Tylenchomorpha</taxon>
        <taxon>Tylenchoidea</taxon>
        <taxon>Meloidogynidae</taxon>
        <taxon>Meloidogyninae</taxon>
        <taxon>Meloidogyne</taxon>
    </lineage>
</organism>
<sequence>MPLFQYVSNVFSDHRTLSECRRDCFICVERMFNYLVENEPRYYILILPTFPRKVEELVNIRYYLEQIFNCLFEYSLFAEVVINPEMINLLFSTDGIYYFQLPRLHVQKPEIFPNSENLTLENSWNFVSNHLKIPECLTINTKNIYGGYMGRCLFNILAKEGYKLPKIFVKNLKENWLYDDIVEVCYLMRKYSFRKCVD</sequence>
<evidence type="ECO:0000313" key="1">
    <source>
        <dbReference type="EMBL" id="CAK5076698.1"/>
    </source>
</evidence>
<dbReference type="Proteomes" id="UP001497535">
    <property type="component" value="Unassembled WGS sequence"/>
</dbReference>